<evidence type="ECO:0000313" key="1">
    <source>
        <dbReference type="EMBL" id="PXF61461.1"/>
    </source>
</evidence>
<dbReference type="Proteomes" id="UP000248329">
    <property type="component" value="Unassembled WGS sequence"/>
</dbReference>
<protein>
    <submittedName>
        <fullName evidence="1">Uncharacterized protein</fullName>
    </submittedName>
</protein>
<sequence>MQNLVKPSDIPLRSSRSIVLANELTLIFHWMGLDTGAVLDAAGTKWNFHRYTPGPVGGHCIPVDPYYLVHKAEELGVHPQVILAGRAINDSMPGYAAMMALKGLNDVGKVIKGSKVLIMGLTYKENVPDTRESPVREIVRVLEEFGVDVYGYDPLLSDAMIEGFGVKALEGSGWGVDCVILTVAHDESKETGLSDMARFMAMDEAPVLVDVRGMFDRAEADRSGIYYRRL</sequence>
<proteinExistence type="predicted"/>
<name>A0AC61L4Y6_9EURY</name>
<organism evidence="1 2">
    <name type="scientific">Candidatus Methanogaster sp</name>
    <dbReference type="NCBI Taxonomy" id="3386292"/>
    <lineage>
        <taxon>Archaea</taxon>
        <taxon>Methanobacteriati</taxon>
        <taxon>Methanobacteriota</taxon>
        <taxon>Stenosarchaea group</taxon>
        <taxon>Methanomicrobia</taxon>
        <taxon>Methanosarcinales</taxon>
        <taxon>ANME-2 cluster</taxon>
        <taxon>Candidatus Methanogasteraceae</taxon>
        <taxon>Candidatus Methanogaster</taxon>
    </lineage>
</organism>
<evidence type="ECO:0000313" key="2">
    <source>
        <dbReference type="Proteomes" id="UP000248329"/>
    </source>
</evidence>
<dbReference type="EMBL" id="PQXF01000005">
    <property type="protein sequence ID" value="PXF61461.1"/>
    <property type="molecule type" value="Genomic_DNA"/>
</dbReference>
<reference evidence="1" key="1">
    <citation type="submission" date="2018-01" db="EMBL/GenBank/DDBJ databases">
        <authorList>
            <person name="Krukenberg V."/>
        </authorList>
    </citation>
    <scope>NUCLEOTIDE SEQUENCE</scope>
    <source>
        <strain evidence="1">E20ANME2</strain>
    </source>
</reference>
<gene>
    <name evidence="1" type="ORF">C4B59_04295</name>
</gene>
<comment type="caution">
    <text evidence="1">The sequence shown here is derived from an EMBL/GenBank/DDBJ whole genome shotgun (WGS) entry which is preliminary data.</text>
</comment>
<accession>A0AC61L4Y6</accession>